<keyword evidence="1" id="KW-0175">Coiled coil</keyword>
<feature type="coiled-coil region" evidence="1">
    <location>
        <begin position="125"/>
        <end position="190"/>
    </location>
</feature>
<dbReference type="OrthoDB" id="71318at2759"/>
<comment type="caution">
    <text evidence="3">The sequence shown here is derived from an EMBL/GenBank/DDBJ whole genome shotgun (WGS) entry which is preliminary data.</text>
</comment>
<dbReference type="GO" id="GO:0035253">
    <property type="term" value="C:ciliary rootlet"/>
    <property type="evidence" value="ECO:0007669"/>
    <property type="project" value="TreeGrafter"/>
</dbReference>
<name>K0SSC4_THAOC</name>
<sequence length="631" mass="69636">MASNTIPRKQLPSCGKSSSRKGVAAIENINRGFTRSGAPVQCGRLCFPYALARHDRILTLLLSCLSSPELLEACRKAKPRDIAALRVTRKRNALQNERALRGAAVDSPSDGGSGDQQLRTLDAGVKRCGRKYNEAKANADKLEEEVRRRSDELLELERESKALDEMLEGNNEDARKIARLSAEIKEVNDDAEGVLEYRRKLLHMKQRLDCNSVALDEYIGEMSETLAVAQAERDKNKRLLAELESGLTCASIELDDTLHDAWKQDESRNRELAKKQIEASDASKMDEWNKQRLASNTALHDTFTDAEKPDRERLKGTMGEKLEELSSLRRTANEQTSKLAELEALFAHAKQKTGVNSLSEMTQKVNGHHREEMLLTREQKDAEERLNAAKASLAKDEEYLDRIKTNGVGETELSHEIVSSMKRSIASEKANSKIAKSTNKRLEDLLVGLREGGIGLYNRLLPFHSTLLSGDAPVLGEMDSTNAVQAASDTMETIRFAEEILLKMLAGIGGVRALDGPVANPDASEKDDAPDALTNCRITPKKEEGDGSAAAAENDADYSDSRRKLKEDSQFLEVAKKTSCERTSTNDRGESSRSPGQPAAVASPPSRRSSPKHADPMDRVQAFLTEAPLLF</sequence>
<feature type="region of interest" description="Disordered" evidence="2">
    <location>
        <begin position="538"/>
        <end position="619"/>
    </location>
</feature>
<gene>
    <name evidence="3" type="ORF">THAOC_18385</name>
</gene>
<dbReference type="GO" id="GO:0003341">
    <property type="term" value="P:cilium movement"/>
    <property type="evidence" value="ECO:0007669"/>
    <property type="project" value="InterPro"/>
</dbReference>
<evidence type="ECO:0000256" key="2">
    <source>
        <dbReference type="SAM" id="MobiDB-lite"/>
    </source>
</evidence>
<dbReference type="OMA" id="GHHREEM"/>
<dbReference type="GO" id="GO:0097542">
    <property type="term" value="C:ciliary tip"/>
    <property type="evidence" value="ECO:0007669"/>
    <property type="project" value="TreeGrafter"/>
</dbReference>
<evidence type="ECO:0000313" key="4">
    <source>
        <dbReference type="Proteomes" id="UP000266841"/>
    </source>
</evidence>
<evidence type="ECO:0000313" key="3">
    <source>
        <dbReference type="EMBL" id="EJK61172.1"/>
    </source>
</evidence>
<evidence type="ECO:0000256" key="1">
    <source>
        <dbReference type="SAM" id="Coils"/>
    </source>
</evidence>
<dbReference type="PANTHER" id="PTHR46518">
    <property type="entry name" value="COILED-COIL DOMAIN-CONTAINING PROTEIN 151"/>
    <property type="match status" value="1"/>
</dbReference>
<feature type="compositionally biased region" description="Basic and acidic residues" evidence="2">
    <location>
        <begin position="559"/>
        <end position="591"/>
    </location>
</feature>
<feature type="compositionally biased region" description="Low complexity" evidence="2">
    <location>
        <begin position="598"/>
        <end position="608"/>
    </location>
</feature>
<dbReference type="AlphaFoldDB" id="K0SSC4"/>
<feature type="coiled-coil region" evidence="1">
    <location>
        <begin position="325"/>
        <end position="352"/>
    </location>
</feature>
<dbReference type="EMBL" id="AGNL01020334">
    <property type="protein sequence ID" value="EJK61172.1"/>
    <property type="molecule type" value="Genomic_DNA"/>
</dbReference>
<accession>K0SSC4</accession>
<organism evidence="3 4">
    <name type="scientific">Thalassiosira oceanica</name>
    <name type="common">Marine diatom</name>
    <dbReference type="NCBI Taxonomy" id="159749"/>
    <lineage>
        <taxon>Eukaryota</taxon>
        <taxon>Sar</taxon>
        <taxon>Stramenopiles</taxon>
        <taxon>Ochrophyta</taxon>
        <taxon>Bacillariophyta</taxon>
        <taxon>Coscinodiscophyceae</taxon>
        <taxon>Thalassiosirophycidae</taxon>
        <taxon>Thalassiosirales</taxon>
        <taxon>Thalassiosiraceae</taxon>
        <taxon>Thalassiosira</taxon>
    </lineage>
</organism>
<protein>
    <submittedName>
        <fullName evidence="3">Uncharacterized protein</fullName>
    </submittedName>
</protein>
<dbReference type="eggNOG" id="ENOG502QS4Z">
    <property type="taxonomic scope" value="Eukaryota"/>
</dbReference>
<proteinExistence type="predicted"/>
<dbReference type="GO" id="GO:0036158">
    <property type="term" value="P:outer dynein arm assembly"/>
    <property type="evidence" value="ECO:0007669"/>
    <property type="project" value="InterPro"/>
</dbReference>
<dbReference type="InterPro" id="IPR033192">
    <property type="entry name" value="ODAD3"/>
</dbReference>
<dbReference type="GO" id="GO:0036064">
    <property type="term" value="C:ciliary basal body"/>
    <property type="evidence" value="ECO:0007669"/>
    <property type="project" value="TreeGrafter"/>
</dbReference>
<dbReference type="PANTHER" id="PTHR46518:SF1">
    <property type="entry name" value="OUTER DYNEIN ARM-DOCKING COMPLEX SUBUNIT 3"/>
    <property type="match status" value="1"/>
</dbReference>
<dbReference type="Proteomes" id="UP000266841">
    <property type="component" value="Unassembled WGS sequence"/>
</dbReference>
<reference evidence="3 4" key="1">
    <citation type="journal article" date="2012" name="Genome Biol.">
        <title>Genome and low-iron response of an oceanic diatom adapted to chronic iron limitation.</title>
        <authorList>
            <person name="Lommer M."/>
            <person name="Specht M."/>
            <person name="Roy A.S."/>
            <person name="Kraemer L."/>
            <person name="Andreson R."/>
            <person name="Gutowska M.A."/>
            <person name="Wolf J."/>
            <person name="Bergner S.V."/>
            <person name="Schilhabel M.B."/>
            <person name="Klostermeier U.C."/>
            <person name="Beiko R.G."/>
            <person name="Rosenstiel P."/>
            <person name="Hippler M."/>
            <person name="Laroche J."/>
        </authorList>
    </citation>
    <scope>NUCLEOTIDE SEQUENCE [LARGE SCALE GENOMIC DNA]</scope>
    <source>
        <strain evidence="3 4">CCMP1005</strain>
    </source>
</reference>
<keyword evidence="4" id="KW-1185">Reference proteome</keyword>